<dbReference type="SUPFAM" id="SSF52047">
    <property type="entry name" value="RNI-like"/>
    <property type="match status" value="1"/>
</dbReference>
<dbReference type="AlphaFoldDB" id="A0A9N8WHU0"/>
<comment type="caution">
    <text evidence="1">The sequence shown here is derived from an EMBL/GenBank/DDBJ whole genome shotgun (WGS) entry which is preliminary data.</text>
</comment>
<sequence length="281" mass="32702">MALKKKADTLIYFSASFYDFPNNNYYDDNTTFPPELLPELYNLKTLKFNTPFFRKFVYEVQLKMAFYSNLEILQLDYSFGTITSIIKNSGGKLRKILTSKQALYDENFYDDSLNFISAVYKHCPLVECLSLGFPSSVEHFLEFEKLLKACPKLKVLILEIESTIYLLEGLSTKYWMLPGEREFIDEKSHEKGRLTSGEKLSNALIRSAPITLRELRFYSSFKFSLITLEEFLENWRGRPALTIYTLDRVYETGNYVKLIEKYTNEGVIEDFINGSVPVGYI</sequence>
<dbReference type="EMBL" id="CAJVPP010000488">
    <property type="protein sequence ID" value="CAG8487182.1"/>
    <property type="molecule type" value="Genomic_DNA"/>
</dbReference>
<organism evidence="1 2">
    <name type="scientific">Funneliformis mosseae</name>
    <name type="common">Endomycorrhizal fungus</name>
    <name type="synonym">Glomus mosseae</name>
    <dbReference type="NCBI Taxonomy" id="27381"/>
    <lineage>
        <taxon>Eukaryota</taxon>
        <taxon>Fungi</taxon>
        <taxon>Fungi incertae sedis</taxon>
        <taxon>Mucoromycota</taxon>
        <taxon>Glomeromycotina</taxon>
        <taxon>Glomeromycetes</taxon>
        <taxon>Glomerales</taxon>
        <taxon>Glomeraceae</taxon>
        <taxon>Funneliformis</taxon>
    </lineage>
</organism>
<reference evidence="1" key="1">
    <citation type="submission" date="2021-06" db="EMBL/GenBank/DDBJ databases">
        <authorList>
            <person name="Kallberg Y."/>
            <person name="Tangrot J."/>
            <person name="Rosling A."/>
        </authorList>
    </citation>
    <scope>NUCLEOTIDE SEQUENCE</scope>
    <source>
        <strain evidence="1">87-6 pot B 2015</strain>
    </source>
</reference>
<keyword evidence="2" id="KW-1185">Reference proteome</keyword>
<name>A0A9N8WHU0_FUNMO</name>
<evidence type="ECO:0000313" key="2">
    <source>
        <dbReference type="Proteomes" id="UP000789375"/>
    </source>
</evidence>
<protein>
    <submittedName>
        <fullName evidence="1">10196_t:CDS:1</fullName>
    </submittedName>
</protein>
<gene>
    <name evidence="1" type="ORF">FMOSSE_LOCUS3334</name>
</gene>
<evidence type="ECO:0000313" key="1">
    <source>
        <dbReference type="EMBL" id="CAG8487182.1"/>
    </source>
</evidence>
<proteinExistence type="predicted"/>
<dbReference type="Proteomes" id="UP000789375">
    <property type="component" value="Unassembled WGS sequence"/>
</dbReference>
<accession>A0A9N8WHU0</accession>